<dbReference type="InterPro" id="IPR011263">
    <property type="entry name" value="DNA-dir_RNA_pol_RpoA/D/Rpb3"/>
</dbReference>
<dbReference type="InterPro" id="IPR011262">
    <property type="entry name" value="DNA-dir_RNA_pol_insert"/>
</dbReference>
<dbReference type="AlphaFoldDB" id="A0A7R8WHU0"/>
<evidence type="ECO:0000256" key="1">
    <source>
        <dbReference type="ARBA" id="ARBA00004123"/>
    </source>
</evidence>
<dbReference type="SUPFAM" id="SSF56553">
    <property type="entry name" value="Insert subdomain of RNA polymerase alpha subunit"/>
    <property type="match status" value="1"/>
</dbReference>
<evidence type="ECO:0000256" key="2">
    <source>
        <dbReference type="ARBA" id="ARBA00022478"/>
    </source>
</evidence>
<organism evidence="8">
    <name type="scientific">Cyprideis torosa</name>
    <dbReference type="NCBI Taxonomy" id="163714"/>
    <lineage>
        <taxon>Eukaryota</taxon>
        <taxon>Metazoa</taxon>
        <taxon>Ecdysozoa</taxon>
        <taxon>Arthropoda</taxon>
        <taxon>Crustacea</taxon>
        <taxon>Oligostraca</taxon>
        <taxon>Ostracoda</taxon>
        <taxon>Podocopa</taxon>
        <taxon>Podocopida</taxon>
        <taxon>Cytherocopina</taxon>
        <taxon>Cytheroidea</taxon>
        <taxon>Cytherideidae</taxon>
        <taxon>Cyprideis</taxon>
    </lineage>
</organism>
<dbReference type="Pfam" id="PF01000">
    <property type="entry name" value="RNA_pol_A_bac"/>
    <property type="match status" value="1"/>
</dbReference>
<name>A0A7R8WHU0_9CRUS</name>
<dbReference type="SMART" id="SM00662">
    <property type="entry name" value="RPOLD"/>
    <property type="match status" value="1"/>
</dbReference>
<dbReference type="PANTHER" id="PTHR11800">
    <property type="entry name" value="DNA-DIRECTED RNA POLYMERASE"/>
    <property type="match status" value="1"/>
</dbReference>
<dbReference type="InterPro" id="IPR050518">
    <property type="entry name" value="Rpo3/RPB3_RNA_Pol_subunit"/>
</dbReference>
<dbReference type="OrthoDB" id="270173at2759"/>
<keyword evidence="2" id="KW-0240">DNA-directed RNA polymerase</keyword>
<protein>
    <recommendedName>
        <fullName evidence="6">DNA-directed RNA polymerase II subunit RPB3</fullName>
    </recommendedName>
</protein>
<dbReference type="SUPFAM" id="SSF55257">
    <property type="entry name" value="RBP11-like subunits of RNA polymerase"/>
    <property type="match status" value="1"/>
</dbReference>
<feature type="domain" description="DNA-directed RNA polymerase RpoA/D/Rpb3-type" evidence="7">
    <location>
        <begin position="18"/>
        <end position="226"/>
    </location>
</feature>
<dbReference type="Pfam" id="PF01193">
    <property type="entry name" value="RNA_pol_L"/>
    <property type="match status" value="1"/>
</dbReference>
<dbReference type="PROSITE" id="PS00446">
    <property type="entry name" value="RNA_POL_D_30KD"/>
    <property type="match status" value="1"/>
</dbReference>
<gene>
    <name evidence="8" type="ORF">CTOB1V02_LOCUS9789</name>
</gene>
<proteinExistence type="inferred from homology"/>
<sequence>MPYANQPSVYISELTFDRVKFHIEETDLSVANAVRRVFHAETPTLAIDWVEITANSSVLSDEFLSHRLGMIPLTSDEVVDRLQYSRDCSCSDFCPECSVEFTLDVKCIEDNRHVTTADLRSADPRVVPVTSKNRQNEDDYGDTEGNAFEYDPDNALRHTLFPKPEEWPKSEYSELDEDAHEAPFNVEAKANKFYYNLEGSGSLKPENIVIMGINSLKDKLSDLQAQLTREMQSDALTII</sequence>
<reference evidence="8" key="1">
    <citation type="submission" date="2020-11" db="EMBL/GenBank/DDBJ databases">
        <authorList>
            <person name="Tran Van P."/>
        </authorList>
    </citation>
    <scope>NUCLEOTIDE SEQUENCE</scope>
</reference>
<dbReference type="EMBL" id="OB664050">
    <property type="protein sequence ID" value="CAD7231946.1"/>
    <property type="molecule type" value="Genomic_DNA"/>
</dbReference>
<evidence type="ECO:0000256" key="6">
    <source>
        <dbReference type="ARBA" id="ARBA00072506"/>
    </source>
</evidence>
<dbReference type="GO" id="GO:0003899">
    <property type="term" value="F:DNA-directed RNA polymerase activity"/>
    <property type="evidence" value="ECO:0007669"/>
    <property type="project" value="InterPro"/>
</dbReference>
<dbReference type="GO" id="GO:0046983">
    <property type="term" value="F:protein dimerization activity"/>
    <property type="evidence" value="ECO:0007669"/>
    <property type="project" value="InterPro"/>
</dbReference>
<evidence type="ECO:0000313" key="8">
    <source>
        <dbReference type="EMBL" id="CAD7231946.1"/>
    </source>
</evidence>
<dbReference type="GO" id="GO:0006366">
    <property type="term" value="P:transcription by RNA polymerase II"/>
    <property type="evidence" value="ECO:0007669"/>
    <property type="project" value="TreeGrafter"/>
</dbReference>
<dbReference type="InterPro" id="IPR001514">
    <property type="entry name" value="DNA-dir_RNA_pol_30-40kDasu_CS"/>
</dbReference>
<dbReference type="CDD" id="cd07031">
    <property type="entry name" value="RNAP_II_RPB3"/>
    <property type="match status" value="1"/>
</dbReference>
<dbReference type="GO" id="GO:0005665">
    <property type="term" value="C:RNA polymerase II, core complex"/>
    <property type="evidence" value="ECO:0007669"/>
    <property type="project" value="TreeGrafter"/>
</dbReference>
<evidence type="ECO:0000256" key="3">
    <source>
        <dbReference type="ARBA" id="ARBA00023163"/>
    </source>
</evidence>
<keyword evidence="4" id="KW-0539">Nucleus</keyword>
<dbReference type="PANTHER" id="PTHR11800:SF2">
    <property type="entry name" value="DNA-DIRECTED RNA POLYMERASE II SUBUNIT RPB3"/>
    <property type="match status" value="1"/>
</dbReference>
<accession>A0A7R8WHU0</accession>
<dbReference type="Gene3D" id="3.30.1360.10">
    <property type="entry name" value="RNA polymerase, RBP11-like subunit"/>
    <property type="match status" value="2"/>
</dbReference>
<keyword evidence="3" id="KW-0804">Transcription</keyword>
<evidence type="ECO:0000259" key="7">
    <source>
        <dbReference type="SMART" id="SM00662"/>
    </source>
</evidence>
<dbReference type="InterPro" id="IPR036603">
    <property type="entry name" value="RBP11-like"/>
</dbReference>
<dbReference type="FunFam" id="2.170.120.12:FF:000002">
    <property type="entry name" value="DNA-directed RNA polymerase II subunit RPB3"/>
    <property type="match status" value="1"/>
</dbReference>
<dbReference type="Gene3D" id="2.170.120.12">
    <property type="entry name" value="DNA-directed RNA polymerase, insert domain"/>
    <property type="match status" value="1"/>
</dbReference>
<evidence type="ECO:0000256" key="5">
    <source>
        <dbReference type="ARBA" id="ARBA00025804"/>
    </source>
</evidence>
<dbReference type="GO" id="GO:0003677">
    <property type="term" value="F:DNA binding"/>
    <property type="evidence" value="ECO:0007669"/>
    <property type="project" value="InterPro"/>
</dbReference>
<evidence type="ECO:0000256" key="4">
    <source>
        <dbReference type="ARBA" id="ARBA00023242"/>
    </source>
</evidence>
<comment type="similarity">
    <text evidence="5">Belongs to the archaeal Rpo3/eukaryotic RPB3 RNA polymerase subunit family.</text>
</comment>
<comment type="subcellular location">
    <subcellularLocation>
        <location evidence="1">Nucleus</location>
    </subcellularLocation>
</comment>
<dbReference type="InterPro" id="IPR036643">
    <property type="entry name" value="RNApol_insert_sf"/>
</dbReference>